<dbReference type="AlphaFoldDB" id="A0A5J5G119"/>
<dbReference type="SUPFAM" id="SSF53271">
    <property type="entry name" value="PRTase-like"/>
    <property type="match status" value="1"/>
</dbReference>
<dbReference type="OrthoDB" id="56827at2"/>
<dbReference type="GO" id="GO:0016757">
    <property type="term" value="F:glycosyltransferase activity"/>
    <property type="evidence" value="ECO:0007669"/>
    <property type="project" value="UniProtKB-KW"/>
</dbReference>
<evidence type="ECO:0000313" key="3">
    <source>
        <dbReference type="EMBL" id="KAA8999996.1"/>
    </source>
</evidence>
<dbReference type="InterPro" id="IPR029057">
    <property type="entry name" value="PRTase-like"/>
</dbReference>
<dbReference type="Pfam" id="PF12500">
    <property type="entry name" value="TRSP"/>
    <property type="match status" value="1"/>
</dbReference>
<evidence type="ECO:0000259" key="2">
    <source>
        <dbReference type="Pfam" id="PF15609"/>
    </source>
</evidence>
<dbReference type="PIRSF" id="PIRSF020967">
    <property type="entry name" value="UCP020967"/>
    <property type="match status" value="1"/>
</dbReference>
<feature type="domain" description="Orotate phosphoribosyltransferase-like" evidence="2">
    <location>
        <begin position="33"/>
        <end position="218"/>
    </location>
</feature>
<comment type="caution">
    <text evidence="3">The sequence shown here is derived from an EMBL/GenBank/DDBJ whole genome shotgun (WGS) entry which is preliminary data.</text>
</comment>
<feature type="domain" description="TRSP" evidence="1">
    <location>
        <begin position="269"/>
        <end position="358"/>
    </location>
</feature>
<reference evidence="3 4" key="1">
    <citation type="submission" date="2019-09" db="EMBL/GenBank/DDBJ databases">
        <authorList>
            <person name="Li Y."/>
        </authorList>
    </citation>
    <scope>NUCLEOTIDE SEQUENCE [LARGE SCALE GENOMIC DNA]</scope>
    <source>
        <strain evidence="3 4">L3-3HA</strain>
    </source>
</reference>
<dbReference type="Gene3D" id="3.40.50.2020">
    <property type="match status" value="1"/>
</dbReference>
<name>A0A5J5G119_9GAMM</name>
<sequence>MENSTALPVYQKVLSTGTLTVTPSGGEANLDVLFDVAERRNPKRSFLFVSKVLGRHIPIAPAVMRAAYIQLADRLPADLPQPVLFVGMAETAVGLAAGVHQEASKRLDAPLLLTSTRHPVDGDLLCEFKENHSHATDHLLYWPTEPALRQRAAQAKTLVLIDDEATTGNTFANLLTALTDAGLSRLERLVTVTLTDWSDNSLTERTSLPVDSVSLAYGRWHWQPTPDAPVPVMPAVNVTARGRVAIVGRQNWGRLGVTRSECLLGSHIAAAPGERVLVLGTSEFVWQPFLLAERLERQGAVVRYGSTTRSPIALGHAIASVMAFTDNYGLAIPNFLYNVAHQQFDRVLVCTETPAGAIDAELLSQLRRVADVVEVIEYD</sequence>
<dbReference type="InterPro" id="IPR041688">
    <property type="entry name" value="PRTase_2"/>
</dbReference>
<evidence type="ECO:0000313" key="4">
    <source>
        <dbReference type="Proteomes" id="UP000335415"/>
    </source>
</evidence>
<organism evidence="3 4">
    <name type="scientific">Affinibrenneria salicis</name>
    <dbReference type="NCBI Taxonomy" id="2590031"/>
    <lineage>
        <taxon>Bacteria</taxon>
        <taxon>Pseudomonadati</taxon>
        <taxon>Pseudomonadota</taxon>
        <taxon>Gammaproteobacteria</taxon>
        <taxon>Enterobacterales</taxon>
        <taxon>Pectobacteriaceae</taxon>
        <taxon>Affinibrenneria</taxon>
    </lineage>
</organism>
<evidence type="ECO:0000259" key="1">
    <source>
        <dbReference type="Pfam" id="PF12500"/>
    </source>
</evidence>
<dbReference type="InterPro" id="IPR000836">
    <property type="entry name" value="PRTase_dom"/>
</dbReference>
<dbReference type="Pfam" id="PF15609">
    <property type="entry name" value="PRTase_2"/>
    <property type="match status" value="1"/>
</dbReference>
<dbReference type="Proteomes" id="UP000335415">
    <property type="component" value="Unassembled WGS sequence"/>
</dbReference>
<dbReference type="InterPro" id="IPR022537">
    <property type="entry name" value="TRSP_dom"/>
</dbReference>
<protein>
    <submittedName>
        <fullName evidence="3">Adenine/guanine phosphoribosyltransferase</fullName>
    </submittedName>
</protein>
<keyword evidence="3" id="KW-0808">Transferase</keyword>
<dbReference type="CDD" id="cd06223">
    <property type="entry name" value="PRTases_typeI"/>
    <property type="match status" value="1"/>
</dbReference>
<proteinExistence type="predicted"/>
<dbReference type="InterPro" id="IPR011214">
    <property type="entry name" value="UCP020967"/>
</dbReference>
<dbReference type="EMBL" id="VYKJ01000005">
    <property type="protein sequence ID" value="KAA8999996.1"/>
    <property type="molecule type" value="Genomic_DNA"/>
</dbReference>
<dbReference type="RefSeq" id="WP_150435196.1">
    <property type="nucleotide sequence ID" value="NZ_VYKJ01000005.1"/>
</dbReference>
<gene>
    <name evidence="3" type="ORF">FJU30_11960</name>
</gene>
<keyword evidence="4" id="KW-1185">Reference proteome</keyword>
<accession>A0A5J5G119</accession>
<keyword evidence="3" id="KW-0328">Glycosyltransferase</keyword>